<evidence type="ECO:0000256" key="2">
    <source>
        <dbReference type="SAM" id="Phobius"/>
    </source>
</evidence>
<keyword evidence="1" id="KW-1015">Disulfide bond</keyword>
<name>A0A8C3U0G3_CATUS</name>
<dbReference type="Pfam" id="PF00429">
    <property type="entry name" value="TLV_coat"/>
    <property type="match status" value="1"/>
</dbReference>
<dbReference type="Gene3D" id="1.10.287.210">
    <property type="match status" value="1"/>
</dbReference>
<keyword evidence="2" id="KW-0472">Membrane</keyword>
<keyword evidence="2" id="KW-1133">Transmembrane helix</keyword>
<evidence type="ECO:0008006" key="5">
    <source>
        <dbReference type="Google" id="ProtNLM"/>
    </source>
</evidence>
<keyword evidence="4" id="KW-1185">Reference proteome</keyword>
<reference evidence="3" key="3">
    <citation type="submission" date="2025-09" db="UniProtKB">
        <authorList>
            <consortium name="Ensembl"/>
        </authorList>
    </citation>
    <scope>IDENTIFICATION</scope>
</reference>
<organism evidence="3 4">
    <name type="scientific">Catharus ustulatus</name>
    <name type="common">Russet-backed thrush</name>
    <name type="synonym">Hylocichla ustulatus</name>
    <dbReference type="NCBI Taxonomy" id="91951"/>
    <lineage>
        <taxon>Eukaryota</taxon>
        <taxon>Metazoa</taxon>
        <taxon>Chordata</taxon>
        <taxon>Craniata</taxon>
        <taxon>Vertebrata</taxon>
        <taxon>Euteleostomi</taxon>
        <taxon>Archelosauria</taxon>
        <taxon>Archosauria</taxon>
        <taxon>Dinosauria</taxon>
        <taxon>Saurischia</taxon>
        <taxon>Theropoda</taxon>
        <taxon>Coelurosauria</taxon>
        <taxon>Aves</taxon>
        <taxon>Neognathae</taxon>
        <taxon>Neoaves</taxon>
        <taxon>Telluraves</taxon>
        <taxon>Australaves</taxon>
        <taxon>Passeriformes</taxon>
        <taxon>Turdidae</taxon>
        <taxon>Catharus</taxon>
    </lineage>
</organism>
<evidence type="ECO:0000313" key="3">
    <source>
        <dbReference type="Ensembl" id="ENSCUSP00005005087.1"/>
    </source>
</evidence>
<dbReference type="PANTHER" id="PTHR10424:SF73">
    <property type="entry name" value="ENDOGENOUS RETROVIRUS GROUP FC1 ENV POLYPROTEIN-RELATED"/>
    <property type="match status" value="1"/>
</dbReference>
<proteinExistence type="predicted"/>
<dbReference type="Proteomes" id="UP000694563">
    <property type="component" value="Chromosome 1"/>
</dbReference>
<dbReference type="SUPFAM" id="SSF58069">
    <property type="entry name" value="Virus ectodomain"/>
    <property type="match status" value="1"/>
</dbReference>
<reference evidence="3" key="1">
    <citation type="submission" date="2020-10" db="EMBL/GenBank/DDBJ databases">
        <title>Catharus ustulatus (Swainson's thrush) genome, bCatUst1, primary haplotype v2.</title>
        <authorList>
            <person name="Delmore K."/>
            <person name="Vafadar M."/>
            <person name="Formenti G."/>
            <person name="Chow W."/>
            <person name="Pelan S."/>
            <person name="Howe K."/>
            <person name="Rhie A."/>
            <person name="Mountcastle J."/>
            <person name="Haase B."/>
            <person name="Fedrigo O."/>
            <person name="Jarvis E.D."/>
        </authorList>
    </citation>
    <scope>NUCLEOTIDE SEQUENCE [LARGE SCALE GENOMIC DNA]</scope>
</reference>
<dbReference type="InterPro" id="IPR018154">
    <property type="entry name" value="TLV/ENV_coat_polyprotein"/>
</dbReference>
<keyword evidence="2" id="KW-0812">Transmembrane</keyword>
<protein>
    <recommendedName>
        <fullName evidence="5">Envelope glycoprotein</fullName>
    </recommendedName>
</protein>
<dbReference type="PANTHER" id="PTHR10424">
    <property type="entry name" value="VIRAL ENVELOPE PROTEIN"/>
    <property type="match status" value="1"/>
</dbReference>
<reference evidence="3" key="2">
    <citation type="submission" date="2025-08" db="UniProtKB">
        <authorList>
            <consortium name="Ensembl"/>
        </authorList>
    </citation>
    <scope>IDENTIFICATION</scope>
</reference>
<evidence type="ECO:0000313" key="4">
    <source>
        <dbReference type="Proteomes" id="UP000694563"/>
    </source>
</evidence>
<dbReference type="Ensembl" id="ENSCUST00005005296.1">
    <property type="protein sequence ID" value="ENSCUSP00005005087.1"/>
    <property type="gene ID" value="ENSCUSG00005003269.1"/>
</dbReference>
<evidence type="ECO:0000256" key="1">
    <source>
        <dbReference type="ARBA" id="ARBA00023157"/>
    </source>
</evidence>
<accession>A0A8C3U0G3</accession>
<feature type="transmembrane region" description="Helical" evidence="2">
    <location>
        <begin position="332"/>
        <end position="354"/>
    </location>
</feature>
<sequence>MKLSLTGVDWNSNLHLSLTSEISKVLNRTDCWICMHMPEHSGKPFSLIGVPIRGNESWREYWVNTTWKHSSTQGMIQSLEITNSQEPSYTCVQRCNPPKGTAKQDGSCNNTTFVGNQTNCNNTKNMEMSTEWPVPAGRGWFWLCNNTAWKTLPMGWKGTCTLGAVVPNLTIHKRLSEGWVHTHIRKIKRSVGENPLVKRPTACHSFVRWFFPWLGVSELEKAIVNISAVVERIENKTADALQAQQIEISSLAQVVKQNRMALDLLLASKGGVCTVINTSCCMYIDQSHRVATDLNEIWKQTQILHEVTKDDTSWGFEEIWDKITSWLPNFKWLRQIFAAIIGVIGLVILIWVMFKCMTLCEKKTVRFRSQADVDKYVRRNGII</sequence>
<dbReference type="AlphaFoldDB" id="A0A8C3U0G3"/>